<dbReference type="NCBIfam" id="TIGR01125">
    <property type="entry name" value="30S ribosomal protein S12 methylthiotransferase RimO"/>
    <property type="match status" value="1"/>
</dbReference>
<dbReference type="FunFam" id="3.80.30.20:FF:000001">
    <property type="entry name" value="tRNA-2-methylthio-N(6)-dimethylallyladenosine synthase 2"/>
    <property type="match status" value="1"/>
</dbReference>
<dbReference type="HOGENOM" id="CLU_018697_0_0_0"/>
<evidence type="ECO:0000256" key="3">
    <source>
        <dbReference type="ARBA" id="ARBA00022679"/>
    </source>
</evidence>
<dbReference type="InterPro" id="IPR007197">
    <property type="entry name" value="rSAM"/>
</dbReference>
<evidence type="ECO:0000313" key="12">
    <source>
        <dbReference type="EMBL" id="AEH52045.1"/>
    </source>
</evidence>
<dbReference type="Gene3D" id="3.80.30.20">
    <property type="entry name" value="tm_1862 like domain"/>
    <property type="match status" value="1"/>
</dbReference>
<keyword evidence="6 8" id="KW-0408">Iron</keyword>
<evidence type="ECO:0000256" key="7">
    <source>
        <dbReference type="ARBA" id="ARBA00023014"/>
    </source>
</evidence>
<keyword evidence="12" id="KW-0687">Ribonucleoprotein</keyword>
<comment type="catalytic activity">
    <reaction evidence="8">
        <text>L-aspartate(89)-[ribosomal protein uS12]-hydrogen + (sulfur carrier)-SH + AH2 + 2 S-adenosyl-L-methionine = 3-methylsulfanyl-L-aspartate(89)-[ribosomal protein uS12]-hydrogen + (sulfur carrier)-H + 5'-deoxyadenosine + L-methionine + A + S-adenosyl-L-homocysteine + 2 H(+)</text>
        <dbReference type="Rhea" id="RHEA:37087"/>
        <dbReference type="Rhea" id="RHEA-COMP:10460"/>
        <dbReference type="Rhea" id="RHEA-COMP:10461"/>
        <dbReference type="Rhea" id="RHEA-COMP:14737"/>
        <dbReference type="Rhea" id="RHEA-COMP:14739"/>
        <dbReference type="ChEBI" id="CHEBI:13193"/>
        <dbReference type="ChEBI" id="CHEBI:15378"/>
        <dbReference type="ChEBI" id="CHEBI:17319"/>
        <dbReference type="ChEBI" id="CHEBI:17499"/>
        <dbReference type="ChEBI" id="CHEBI:29917"/>
        <dbReference type="ChEBI" id="CHEBI:29961"/>
        <dbReference type="ChEBI" id="CHEBI:57844"/>
        <dbReference type="ChEBI" id="CHEBI:57856"/>
        <dbReference type="ChEBI" id="CHEBI:59789"/>
        <dbReference type="ChEBI" id="CHEBI:64428"/>
        <dbReference type="ChEBI" id="CHEBI:73599"/>
        <dbReference type="EC" id="2.8.4.4"/>
    </reaction>
</comment>
<organism evidence="12 13">
    <name type="scientific">Pseudothermotoga thermarum DSM 5069</name>
    <dbReference type="NCBI Taxonomy" id="688269"/>
    <lineage>
        <taxon>Bacteria</taxon>
        <taxon>Thermotogati</taxon>
        <taxon>Thermotogota</taxon>
        <taxon>Thermotogae</taxon>
        <taxon>Thermotogales</taxon>
        <taxon>Thermotogaceae</taxon>
        <taxon>Pseudothermotoga</taxon>
    </lineage>
</organism>
<comment type="similarity">
    <text evidence="8">Belongs to the methylthiotransferase family. RimO subfamily.</text>
</comment>
<dbReference type="GO" id="GO:0005840">
    <property type="term" value="C:ribosome"/>
    <property type="evidence" value="ECO:0007669"/>
    <property type="project" value="UniProtKB-KW"/>
</dbReference>
<gene>
    <name evidence="8" type="primary">rimO</name>
    <name evidence="12" type="ORF">Theth_2007</name>
</gene>
<dbReference type="InterPro" id="IPR005840">
    <property type="entry name" value="Ribosomal_uS12_MeSTrfase_RimO"/>
</dbReference>
<dbReference type="RefSeq" id="WP_013933252.1">
    <property type="nucleotide sequence ID" value="NC_015707.1"/>
</dbReference>
<dbReference type="Pfam" id="PF04055">
    <property type="entry name" value="Radical_SAM"/>
    <property type="match status" value="1"/>
</dbReference>
<dbReference type="SUPFAM" id="SSF102114">
    <property type="entry name" value="Radical SAM enzymes"/>
    <property type="match status" value="1"/>
</dbReference>
<keyword evidence="7 8" id="KW-0411">Iron-sulfur</keyword>
<dbReference type="PANTHER" id="PTHR43837">
    <property type="entry name" value="RIBOSOMAL PROTEIN S12 METHYLTHIOTRANSFERASE RIMO"/>
    <property type="match status" value="1"/>
</dbReference>
<dbReference type="InterPro" id="IPR013848">
    <property type="entry name" value="Methylthiotransferase_N"/>
</dbReference>
<dbReference type="InterPro" id="IPR006638">
    <property type="entry name" value="Elp3/MiaA/NifB-like_rSAM"/>
</dbReference>
<dbReference type="GO" id="GO:0035599">
    <property type="term" value="F:aspartic acid methylthiotransferase activity"/>
    <property type="evidence" value="ECO:0007669"/>
    <property type="project" value="TreeGrafter"/>
</dbReference>
<evidence type="ECO:0000259" key="9">
    <source>
        <dbReference type="PROSITE" id="PS50926"/>
    </source>
</evidence>
<dbReference type="GO" id="GO:0006400">
    <property type="term" value="P:tRNA modification"/>
    <property type="evidence" value="ECO:0007669"/>
    <property type="project" value="InterPro"/>
</dbReference>
<dbReference type="SFLD" id="SFLDS00029">
    <property type="entry name" value="Radical_SAM"/>
    <property type="match status" value="1"/>
</dbReference>
<dbReference type="PROSITE" id="PS50926">
    <property type="entry name" value="TRAM"/>
    <property type="match status" value="1"/>
</dbReference>
<dbReference type="InterPro" id="IPR038135">
    <property type="entry name" value="Methylthiotransferase_N_sf"/>
</dbReference>
<keyword evidence="3 8" id="KW-0808">Transferase</keyword>
<feature type="domain" description="TRAM" evidence="9">
    <location>
        <begin position="366"/>
        <end position="432"/>
    </location>
</feature>
<feature type="binding site" evidence="8">
    <location>
        <position position="151"/>
    </location>
    <ligand>
        <name>[4Fe-4S] cluster</name>
        <dbReference type="ChEBI" id="CHEBI:49883"/>
        <label>2</label>
        <note>4Fe-4S-S-AdoMet</note>
    </ligand>
</feature>
<dbReference type="Pfam" id="PF00919">
    <property type="entry name" value="UPF0004"/>
    <property type="match status" value="1"/>
</dbReference>
<dbReference type="PANTHER" id="PTHR43837:SF1">
    <property type="entry name" value="RIBOSOMAL PROTEIN US12 METHYLTHIOTRANSFERASE RIMO"/>
    <property type="match status" value="1"/>
</dbReference>
<dbReference type="Gene3D" id="3.40.50.12160">
    <property type="entry name" value="Methylthiotransferase, N-terminal domain"/>
    <property type="match status" value="1"/>
</dbReference>
<feature type="domain" description="Radical SAM core" evidence="11">
    <location>
        <begin position="133"/>
        <end position="363"/>
    </location>
</feature>
<dbReference type="SMART" id="SM00729">
    <property type="entry name" value="Elp3"/>
    <property type="match status" value="1"/>
</dbReference>
<dbReference type="GO" id="GO:0051539">
    <property type="term" value="F:4 iron, 4 sulfur cluster binding"/>
    <property type="evidence" value="ECO:0007669"/>
    <property type="project" value="UniProtKB-UniRule"/>
</dbReference>
<dbReference type="AlphaFoldDB" id="F7YWQ5"/>
<dbReference type="CDD" id="cd01335">
    <property type="entry name" value="Radical_SAM"/>
    <property type="match status" value="1"/>
</dbReference>
<dbReference type="EMBL" id="CP002351">
    <property type="protein sequence ID" value="AEH52045.1"/>
    <property type="molecule type" value="Genomic_DNA"/>
</dbReference>
<keyword evidence="1 8" id="KW-0004">4Fe-4S</keyword>
<dbReference type="GO" id="GO:0046872">
    <property type="term" value="F:metal ion binding"/>
    <property type="evidence" value="ECO:0007669"/>
    <property type="project" value="UniProtKB-KW"/>
</dbReference>
<dbReference type="PROSITE" id="PS51918">
    <property type="entry name" value="RADICAL_SAM"/>
    <property type="match status" value="1"/>
</dbReference>
<proteinExistence type="inferred from homology"/>
<evidence type="ECO:0000313" key="13">
    <source>
        <dbReference type="Proteomes" id="UP000006804"/>
    </source>
</evidence>
<dbReference type="OrthoDB" id="9805215at2"/>
<keyword evidence="2 8" id="KW-0963">Cytoplasm</keyword>
<dbReference type="NCBIfam" id="TIGR00089">
    <property type="entry name" value="MiaB/RimO family radical SAM methylthiotransferase"/>
    <property type="match status" value="1"/>
</dbReference>
<feature type="binding site" evidence="8">
    <location>
        <position position="46"/>
    </location>
    <ligand>
        <name>[4Fe-4S] cluster</name>
        <dbReference type="ChEBI" id="CHEBI:49883"/>
        <label>1</label>
    </ligand>
</feature>
<dbReference type="InterPro" id="IPR023404">
    <property type="entry name" value="rSAM_horseshoe"/>
</dbReference>
<dbReference type="SFLD" id="SFLDF00274">
    <property type="entry name" value="ribosomal_protein_S12_methylth"/>
    <property type="match status" value="1"/>
</dbReference>
<feature type="domain" description="MTTase N-terminal" evidence="10">
    <location>
        <begin position="1"/>
        <end position="116"/>
    </location>
</feature>
<feature type="binding site" evidence="8">
    <location>
        <position position="147"/>
    </location>
    <ligand>
        <name>[4Fe-4S] cluster</name>
        <dbReference type="ChEBI" id="CHEBI:49883"/>
        <label>2</label>
        <note>4Fe-4S-S-AdoMet</note>
    </ligand>
</feature>
<dbReference type="Pfam" id="PF18693">
    <property type="entry name" value="TRAM_2"/>
    <property type="match status" value="1"/>
</dbReference>
<sequence precursor="true">MKIGIKVLGCPKNEADCNVLEAILRHRGHEIVKDAKKADVIIIDTCAFIEDAKKEAIDEILTFAQFKSKHNFFLCVKGCLVQRYADELAKEIPEVDAWYGILPPSEVADAVENRVKFLVKDPITVYEESSRCEKGKTFAYIKIADGCDRACTFCSIPAFKGAFKSRTLESIEKEAAELIEQGVKELILVAQDTTAYGVDLYGKPSLPTLLERLNKLEKDFTIRVMYLHPDHLTDEIIEAMLGLEKVLPYLDIPVQHGSDKILKRMGRTKTAEQLLELIEKIRKINPDSAIRTSIIVGFPGETDEDFEQLLNFLQEAKFDRLGCFIYSEEEGTVASQFPEKVPHEVASQRQEEVMLLQSEISEERLKRFLNKKLRILVESSNKNYYIGRSHLDAPEIDGVVLVEKTKRIKPKDFYTVLITSTTEYDLKGVLVE</sequence>
<keyword evidence="12" id="KW-0689">Ribosomal protein</keyword>
<dbReference type="SFLD" id="SFLDG01082">
    <property type="entry name" value="B12-binding_domain_containing"/>
    <property type="match status" value="1"/>
</dbReference>
<accession>F7YWQ5</accession>
<feature type="binding site" evidence="8">
    <location>
        <position position="10"/>
    </location>
    <ligand>
        <name>[4Fe-4S] cluster</name>
        <dbReference type="ChEBI" id="CHEBI:49883"/>
        <label>1</label>
    </ligand>
</feature>
<dbReference type="InterPro" id="IPR005839">
    <property type="entry name" value="Methylthiotransferase"/>
</dbReference>
<evidence type="ECO:0000259" key="10">
    <source>
        <dbReference type="PROSITE" id="PS51449"/>
    </source>
</evidence>
<evidence type="ECO:0000256" key="2">
    <source>
        <dbReference type="ARBA" id="ARBA00022490"/>
    </source>
</evidence>
<name>F7YWQ5_9THEM</name>
<comment type="subcellular location">
    <subcellularLocation>
        <location evidence="8">Cytoplasm</location>
    </subcellularLocation>
</comment>
<dbReference type="PROSITE" id="PS01278">
    <property type="entry name" value="MTTASE_RADICAL"/>
    <property type="match status" value="1"/>
</dbReference>
<reference evidence="12 13" key="1">
    <citation type="submission" date="2010-11" db="EMBL/GenBank/DDBJ databases">
        <title>The complete genome of Thermotoga thermarum DSM 5069.</title>
        <authorList>
            <consortium name="US DOE Joint Genome Institute (JGI-PGF)"/>
            <person name="Lucas S."/>
            <person name="Copeland A."/>
            <person name="Lapidus A."/>
            <person name="Bruce D."/>
            <person name="Goodwin L."/>
            <person name="Pitluck S."/>
            <person name="Kyrpides N."/>
            <person name="Mavromatis K."/>
            <person name="Ivanova N."/>
            <person name="Zeytun A."/>
            <person name="Brettin T."/>
            <person name="Detter J.C."/>
            <person name="Tapia R."/>
            <person name="Han C."/>
            <person name="Land M."/>
            <person name="Hauser L."/>
            <person name="Markowitz V."/>
            <person name="Cheng J.-F."/>
            <person name="Hugenholtz P."/>
            <person name="Woyke T."/>
            <person name="Wu D."/>
            <person name="Spring S."/>
            <person name="Schroeder M."/>
            <person name="Brambilla E."/>
            <person name="Klenk H.-P."/>
            <person name="Eisen J.A."/>
        </authorList>
    </citation>
    <scope>NUCLEOTIDE SEQUENCE [LARGE SCALE GENOMIC DNA]</scope>
    <source>
        <strain evidence="12 13">DSM 5069</strain>
    </source>
</reference>
<dbReference type="SFLD" id="SFLDG01061">
    <property type="entry name" value="methylthiotransferase"/>
    <property type="match status" value="1"/>
</dbReference>
<dbReference type="HAMAP" id="MF_01865">
    <property type="entry name" value="MTTase_RimO"/>
    <property type="match status" value="1"/>
</dbReference>
<comment type="function">
    <text evidence="8">Catalyzes the methylthiolation of an aspartic acid residue of ribosomal protein uS12.</text>
</comment>
<keyword evidence="4 8" id="KW-0949">S-adenosyl-L-methionine</keyword>
<dbReference type="GO" id="GO:0005829">
    <property type="term" value="C:cytosol"/>
    <property type="evidence" value="ECO:0007669"/>
    <property type="project" value="TreeGrafter"/>
</dbReference>
<dbReference type="GO" id="GO:0103039">
    <property type="term" value="F:protein methylthiotransferase activity"/>
    <property type="evidence" value="ECO:0007669"/>
    <property type="project" value="UniProtKB-EC"/>
</dbReference>
<keyword evidence="5 8" id="KW-0479">Metal-binding</keyword>
<dbReference type="Proteomes" id="UP000006804">
    <property type="component" value="Chromosome"/>
</dbReference>
<evidence type="ECO:0000256" key="5">
    <source>
        <dbReference type="ARBA" id="ARBA00022723"/>
    </source>
</evidence>
<comment type="cofactor">
    <cofactor evidence="8">
        <name>[4Fe-4S] cluster</name>
        <dbReference type="ChEBI" id="CHEBI:49883"/>
    </cofactor>
    <text evidence="8">Binds 2 [4Fe-4S] clusters. One cluster is coordinated with 3 cysteines and an exchangeable S-adenosyl-L-methionine.</text>
</comment>
<dbReference type="Gene3D" id="2.40.50.140">
    <property type="entry name" value="Nucleic acid-binding proteins"/>
    <property type="match status" value="1"/>
</dbReference>
<feature type="binding site" evidence="8">
    <location>
        <position position="154"/>
    </location>
    <ligand>
        <name>[4Fe-4S] cluster</name>
        <dbReference type="ChEBI" id="CHEBI:49883"/>
        <label>2</label>
        <note>4Fe-4S-S-AdoMet</note>
    </ligand>
</feature>
<dbReference type="eggNOG" id="COG0621">
    <property type="taxonomic scope" value="Bacteria"/>
</dbReference>
<dbReference type="InterPro" id="IPR020612">
    <property type="entry name" value="Methylthiotransferase_CS"/>
</dbReference>
<evidence type="ECO:0000256" key="4">
    <source>
        <dbReference type="ARBA" id="ARBA00022691"/>
    </source>
</evidence>
<dbReference type="PATRIC" id="fig|688269.3.peg.2069"/>
<evidence type="ECO:0000259" key="11">
    <source>
        <dbReference type="PROSITE" id="PS51918"/>
    </source>
</evidence>
<dbReference type="STRING" id="688269.Theth_2007"/>
<feature type="binding site" evidence="8">
    <location>
        <position position="79"/>
    </location>
    <ligand>
        <name>[4Fe-4S] cluster</name>
        <dbReference type="ChEBI" id="CHEBI:49883"/>
        <label>1</label>
    </ligand>
</feature>
<dbReference type="InterPro" id="IPR002792">
    <property type="entry name" value="TRAM_dom"/>
</dbReference>
<dbReference type="EC" id="2.8.4.4" evidence="8"/>
<dbReference type="KEGG" id="tta:Theth_2007"/>
<evidence type="ECO:0000256" key="8">
    <source>
        <dbReference type="HAMAP-Rule" id="MF_01865"/>
    </source>
</evidence>
<dbReference type="InterPro" id="IPR012340">
    <property type="entry name" value="NA-bd_OB-fold"/>
</dbReference>
<evidence type="ECO:0000256" key="1">
    <source>
        <dbReference type="ARBA" id="ARBA00022485"/>
    </source>
</evidence>
<dbReference type="InterPro" id="IPR058240">
    <property type="entry name" value="rSAM_sf"/>
</dbReference>
<dbReference type="PROSITE" id="PS51449">
    <property type="entry name" value="MTTASE_N"/>
    <property type="match status" value="1"/>
</dbReference>
<keyword evidence="13" id="KW-1185">Reference proteome</keyword>
<protein>
    <recommendedName>
        <fullName evidence="8">Ribosomal protein uS12 methylthiotransferase RimO</fullName>
        <shortName evidence="8">uS12 MTTase</shortName>
        <shortName evidence="8">uS12 methylthiotransferase</shortName>
        <ecNumber evidence="8">2.8.4.4</ecNumber>
    </recommendedName>
    <alternativeName>
        <fullName evidence="8">Ribosomal protein uS12 (aspartate-C(3))-methylthiotransferase</fullName>
    </alternativeName>
    <alternativeName>
        <fullName evidence="8">Ribosome maturation factor RimO</fullName>
    </alternativeName>
</protein>
<evidence type="ECO:0000256" key="6">
    <source>
        <dbReference type="ARBA" id="ARBA00023004"/>
    </source>
</evidence>